<keyword evidence="3" id="KW-1185">Reference proteome</keyword>
<feature type="compositionally biased region" description="Pro residues" evidence="1">
    <location>
        <begin position="98"/>
        <end position="108"/>
    </location>
</feature>
<name>A0AA88D372_FICCA</name>
<dbReference type="AlphaFoldDB" id="A0AA88D372"/>
<evidence type="ECO:0000313" key="2">
    <source>
        <dbReference type="EMBL" id="GMN39612.1"/>
    </source>
</evidence>
<dbReference type="EMBL" id="BTGU01000009">
    <property type="protein sequence ID" value="GMN39612.1"/>
    <property type="molecule type" value="Genomic_DNA"/>
</dbReference>
<reference evidence="2" key="1">
    <citation type="submission" date="2023-07" db="EMBL/GenBank/DDBJ databases">
        <title>draft genome sequence of fig (Ficus carica).</title>
        <authorList>
            <person name="Takahashi T."/>
            <person name="Nishimura K."/>
        </authorList>
    </citation>
    <scope>NUCLEOTIDE SEQUENCE</scope>
</reference>
<sequence length="177" mass="19526">MSRGAQQIILRHPSSNRRQPLLGAAPPATLSYSRGGSSRRLAEVAGGTAAECAAVCCCCPCGLLNLLVLAVYKIPAGLCRRAMRKKRRRRVTKKGGALPPPLPPPPPPLCRRRGDENEIWQKIHPVTTGNGVVLACSENENDKEVEELEKEMWERFYSTGFWRSPSQRELPPLTTTI</sequence>
<accession>A0AA88D372</accession>
<evidence type="ECO:0008006" key="4">
    <source>
        <dbReference type="Google" id="ProtNLM"/>
    </source>
</evidence>
<evidence type="ECO:0000256" key="1">
    <source>
        <dbReference type="SAM" id="MobiDB-lite"/>
    </source>
</evidence>
<feature type="region of interest" description="Disordered" evidence="1">
    <location>
        <begin position="1"/>
        <end position="29"/>
    </location>
</feature>
<organism evidence="2 3">
    <name type="scientific">Ficus carica</name>
    <name type="common">Common fig</name>
    <dbReference type="NCBI Taxonomy" id="3494"/>
    <lineage>
        <taxon>Eukaryota</taxon>
        <taxon>Viridiplantae</taxon>
        <taxon>Streptophyta</taxon>
        <taxon>Embryophyta</taxon>
        <taxon>Tracheophyta</taxon>
        <taxon>Spermatophyta</taxon>
        <taxon>Magnoliopsida</taxon>
        <taxon>eudicotyledons</taxon>
        <taxon>Gunneridae</taxon>
        <taxon>Pentapetalae</taxon>
        <taxon>rosids</taxon>
        <taxon>fabids</taxon>
        <taxon>Rosales</taxon>
        <taxon>Moraceae</taxon>
        <taxon>Ficeae</taxon>
        <taxon>Ficus</taxon>
    </lineage>
</organism>
<dbReference type="PANTHER" id="PTHR33264">
    <property type="entry name" value="EXPRESSED PROTEIN"/>
    <property type="match status" value="1"/>
</dbReference>
<dbReference type="Proteomes" id="UP001187192">
    <property type="component" value="Unassembled WGS sequence"/>
</dbReference>
<dbReference type="PANTHER" id="PTHR33264:SF8">
    <property type="entry name" value="EXPRESSED PROTEIN"/>
    <property type="match status" value="1"/>
</dbReference>
<feature type="region of interest" description="Disordered" evidence="1">
    <location>
        <begin position="89"/>
        <end position="108"/>
    </location>
</feature>
<protein>
    <recommendedName>
        <fullName evidence="4">Pollen preferential protein</fullName>
    </recommendedName>
</protein>
<gene>
    <name evidence="2" type="ORF">TIFTF001_008845</name>
</gene>
<comment type="caution">
    <text evidence="2">The sequence shown here is derived from an EMBL/GenBank/DDBJ whole genome shotgun (WGS) entry which is preliminary data.</text>
</comment>
<evidence type="ECO:0000313" key="3">
    <source>
        <dbReference type="Proteomes" id="UP001187192"/>
    </source>
</evidence>
<proteinExistence type="predicted"/>